<accession>A0A858PYR6</accession>
<keyword evidence="2 5" id="KW-0808">Transferase</keyword>
<dbReference type="EC" id="2.7.4.27" evidence="5"/>
<name>A0A858PYR6_9RICK</name>
<comment type="catalytic activity">
    <reaction evidence="5">
        <text>N(tele)-phospho-L-histidyl/L-threonyl-[pyruvate, phosphate dikinase] + ADP = N(tele)-phospho-L-histidyl/O-phospho-L-threonyl-[pyruvate, phosphate dikinase] + AMP + H(+)</text>
        <dbReference type="Rhea" id="RHEA:43692"/>
        <dbReference type="Rhea" id="RHEA-COMP:10650"/>
        <dbReference type="Rhea" id="RHEA-COMP:10651"/>
        <dbReference type="ChEBI" id="CHEBI:15378"/>
        <dbReference type="ChEBI" id="CHEBI:30013"/>
        <dbReference type="ChEBI" id="CHEBI:61977"/>
        <dbReference type="ChEBI" id="CHEBI:83586"/>
        <dbReference type="ChEBI" id="CHEBI:456215"/>
        <dbReference type="ChEBI" id="CHEBI:456216"/>
        <dbReference type="EC" id="2.7.11.32"/>
    </reaction>
</comment>
<evidence type="ECO:0000256" key="3">
    <source>
        <dbReference type="ARBA" id="ARBA00022741"/>
    </source>
</evidence>
<dbReference type="EC" id="2.7.11.32" evidence="5"/>
<evidence type="ECO:0000256" key="4">
    <source>
        <dbReference type="ARBA" id="ARBA00022777"/>
    </source>
</evidence>
<evidence type="ECO:0000313" key="7">
    <source>
        <dbReference type="Proteomes" id="UP000500930"/>
    </source>
</evidence>
<evidence type="ECO:0000256" key="2">
    <source>
        <dbReference type="ARBA" id="ARBA00022679"/>
    </source>
</evidence>
<comment type="catalytic activity">
    <reaction evidence="5">
        <text>N(tele)-phospho-L-histidyl/O-phospho-L-threonyl-[pyruvate, phosphate dikinase] + phosphate + H(+) = N(tele)-phospho-L-histidyl/L-threonyl-[pyruvate, phosphate dikinase] + diphosphate</text>
        <dbReference type="Rhea" id="RHEA:43696"/>
        <dbReference type="Rhea" id="RHEA-COMP:10650"/>
        <dbReference type="Rhea" id="RHEA-COMP:10651"/>
        <dbReference type="ChEBI" id="CHEBI:15378"/>
        <dbReference type="ChEBI" id="CHEBI:30013"/>
        <dbReference type="ChEBI" id="CHEBI:33019"/>
        <dbReference type="ChEBI" id="CHEBI:43474"/>
        <dbReference type="ChEBI" id="CHEBI:61977"/>
        <dbReference type="ChEBI" id="CHEBI:83586"/>
        <dbReference type="EC" id="2.7.4.27"/>
    </reaction>
</comment>
<keyword evidence="3 5" id="KW-0547">Nucleotide-binding</keyword>
<dbReference type="HAMAP" id="MF_00921">
    <property type="entry name" value="PDRP"/>
    <property type="match status" value="1"/>
</dbReference>
<keyword evidence="7" id="KW-1185">Reference proteome</keyword>
<organism evidence="6 7">
    <name type="scientific">Anaplasma platys</name>
    <dbReference type="NCBI Taxonomy" id="949"/>
    <lineage>
        <taxon>Bacteria</taxon>
        <taxon>Pseudomonadati</taxon>
        <taxon>Pseudomonadota</taxon>
        <taxon>Alphaproteobacteria</taxon>
        <taxon>Rickettsiales</taxon>
        <taxon>Anaplasmataceae</taxon>
        <taxon>Anaplasma</taxon>
    </lineage>
</organism>
<evidence type="ECO:0000313" key="6">
    <source>
        <dbReference type="EMBL" id="QJC27753.1"/>
    </source>
</evidence>
<dbReference type="GO" id="GO:0004674">
    <property type="term" value="F:protein serine/threonine kinase activity"/>
    <property type="evidence" value="ECO:0007669"/>
    <property type="project" value="UniProtKB-UniRule"/>
</dbReference>
<dbReference type="InterPro" id="IPR026565">
    <property type="entry name" value="PPDK_reg"/>
</dbReference>
<evidence type="ECO:0000256" key="1">
    <source>
        <dbReference type="ARBA" id="ARBA00022527"/>
    </source>
</evidence>
<feature type="binding site" evidence="5">
    <location>
        <begin position="162"/>
        <end position="169"/>
    </location>
    <ligand>
        <name>ADP</name>
        <dbReference type="ChEBI" id="CHEBI:456216"/>
    </ligand>
</feature>
<proteinExistence type="inferred from homology"/>
<keyword evidence="4 5" id="KW-0418">Kinase</keyword>
<dbReference type="NCBIfam" id="NF003742">
    <property type="entry name" value="PRK05339.1"/>
    <property type="match status" value="1"/>
</dbReference>
<protein>
    <recommendedName>
        <fullName evidence="5">Putative pyruvate, phosphate dikinase regulatory protein</fullName>
        <shortName evidence="5">PPDK regulatory protein</shortName>
        <ecNumber evidence="5">2.7.11.32</ecNumber>
        <ecNumber evidence="5">2.7.4.27</ecNumber>
    </recommendedName>
</protein>
<keyword evidence="6" id="KW-0670">Pyruvate</keyword>
<dbReference type="PANTHER" id="PTHR31756:SF3">
    <property type="entry name" value="PYRUVATE, PHOSPHATE DIKINASE REGULATORY PROTEIN 1, CHLOROPLASTIC"/>
    <property type="match status" value="1"/>
</dbReference>
<dbReference type="Proteomes" id="UP000500930">
    <property type="component" value="Chromosome"/>
</dbReference>
<dbReference type="GO" id="GO:0016776">
    <property type="term" value="F:phosphotransferase activity, phosphate group as acceptor"/>
    <property type="evidence" value="ECO:0007669"/>
    <property type="project" value="UniProtKB-UniRule"/>
</dbReference>
<reference evidence="6 7" key="1">
    <citation type="journal article" date="2020" name="Pathogens">
        <title>First Whole Genome Sequence of Anaplasma platys, an Obligate Intracellular Rickettsial Pathogen of Dogs.</title>
        <authorList>
            <person name="Llanes A."/>
            <person name="Rajeev S."/>
        </authorList>
    </citation>
    <scope>NUCLEOTIDE SEQUENCE [LARGE SCALE GENOMIC DNA]</scope>
    <source>
        <strain evidence="6 7">S3</strain>
    </source>
</reference>
<sequence length="290" mass="32888">MWFQHKRVIGMGVKATLDLHLVSDSTCETVISVARAAVEHFKSLEVSEFVWSLVGSERHVDSIISSIDTSRNNLIMYTVLDDNLREYLKKKAGARSIRCIPILSHIIREISCYLSVTKDPNANPHGLSDEYFNRIDAINYTISHDDGQGLWDIDQADIVIVGVSRTSKSPTSIYLAYRGYKVVNIPFVHSIALPIDPSILADKLVVGLTIDIDRLIQIRRNRLISMKHQSNCNYISYEQVEQEINEVLQVCTKNRWPLIDVTQKSIEEIAATIIQHYNKKNNKIGGDTFC</sequence>
<dbReference type="PANTHER" id="PTHR31756">
    <property type="entry name" value="PYRUVATE, PHOSPHATE DIKINASE REGULATORY PROTEIN 1, CHLOROPLASTIC"/>
    <property type="match status" value="1"/>
</dbReference>
<comment type="similarity">
    <text evidence="5">Belongs to the pyruvate, phosphate/water dikinase regulatory protein family. PDRP subfamily.</text>
</comment>
<evidence type="ECO:0000256" key="5">
    <source>
        <dbReference type="HAMAP-Rule" id="MF_00921"/>
    </source>
</evidence>
<dbReference type="EMBL" id="CP046391">
    <property type="protein sequence ID" value="QJC27753.1"/>
    <property type="molecule type" value="Genomic_DNA"/>
</dbReference>
<keyword evidence="1 5" id="KW-0723">Serine/threonine-protein kinase</keyword>
<dbReference type="Pfam" id="PF03618">
    <property type="entry name" value="Kinase-PPPase"/>
    <property type="match status" value="1"/>
</dbReference>
<dbReference type="KEGG" id="aplt:ANPL_03475"/>
<dbReference type="AlphaFoldDB" id="A0A858PYR6"/>
<dbReference type="GO" id="GO:0043531">
    <property type="term" value="F:ADP binding"/>
    <property type="evidence" value="ECO:0007669"/>
    <property type="project" value="UniProtKB-UniRule"/>
</dbReference>
<comment type="function">
    <text evidence="5">Bifunctional serine/threonine kinase and phosphorylase involved in the regulation of the pyruvate, phosphate dikinase (PPDK) by catalyzing its phosphorylation/dephosphorylation.</text>
</comment>
<dbReference type="GO" id="GO:0005524">
    <property type="term" value="F:ATP binding"/>
    <property type="evidence" value="ECO:0007669"/>
    <property type="project" value="InterPro"/>
</dbReference>
<gene>
    <name evidence="6" type="primary">ppsR</name>
    <name evidence="6" type="ORF">ANPL_03475</name>
</gene>
<dbReference type="InterPro" id="IPR005177">
    <property type="entry name" value="Kinase-pyrophosphorylase"/>
</dbReference>